<dbReference type="EMBL" id="NGFO01000001">
    <property type="protein sequence ID" value="OUC80978.1"/>
    <property type="molecule type" value="Genomic_DNA"/>
</dbReference>
<dbReference type="Pfam" id="PF13396">
    <property type="entry name" value="PLDc_N"/>
    <property type="match status" value="1"/>
</dbReference>
<accession>A0A2C9ZJQ5</accession>
<proteinExistence type="predicted"/>
<evidence type="ECO:0000313" key="9">
    <source>
        <dbReference type="EMBL" id="OUC80978.1"/>
    </source>
</evidence>
<evidence type="ECO:0000256" key="3">
    <source>
        <dbReference type="ARBA" id="ARBA00022692"/>
    </source>
</evidence>
<dbReference type="GO" id="GO:0005886">
    <property type="term" value="C:plasma membrane"/>
    <property type="evidence" value="ECO:0007669"/>
    <property type="project" value="UniProtKB-SubCell"/>
</dbReference>
<dbReference type="AlphaFoldDB" id="A0A2C9ZJQ5"/>
<evidence type="ECO:0000256" key="5">
    <source>
        <dbReference type="ARBA" id="ARBA00023136"/>
    </source>
</evidence>
<organism evidence="9 10">
    <name type="scientific">Gordonia lacunae</name>
    <dbReference type="NCBI Taxonomy" id="417102"/>
    <lineage>
        <taxon>Bacteria</taxon>
        <taxon>Bacillati</taxon>
        <taxon>Actinomycetota</taxon>
        <taxon>Actinomycetes</taxon>
        <taxon>Mycobacteriales</taxon>
        <taxon>Gordoniaceae</taxon>
        <taxon>Gordonia</taxon>
    </lineage>
</organism>
<evidence type="ECO:0000256" key="2">
    <source>
        <dbReference type="ARBA" id="ARBA00022475"/>
    </source>
</evidence>
<gene>
    <name evidence="9" type="ORF">CA982_01090</name>
</gene>
<feature type="region of interest" description="Disordered" evidence="6">
    <location>
        <begin position="100"/>
        <end position="127"/>
    </location>
</feature>
<name>A0A2C9ZJQ5_9ACTN</name>
<feature type="transmembrane region" description="Helical" evidence="7">
    <location>
        <begin position="35"/>
        <end position="54"/>
    </location>
</feature>
<feature type="region of interest" description="Disordered" evidence="6">
    <location>
        <begin position="60"/>
        <end position="85"/>
    </location>
</feature>
<dbReference type="RefSeq" id="WP_086533488.1">
    <property type="nucleotide sequence ID" value="NZ_NGFO01000001.1"/>
</dbReference>
<comment type="subcellular location">
    <subcellularLocation>
        <location evidence="1">Cell membrane</location>
        <topology evidence="1">Multi-pass membrane protein</topology>
    </subcellularLocation>
</comment>
<dbReference type="OrthoDB" id="3298527at2"/>
<comment type="caution">
    <text evidence="9">The sequence shown here is derived from an EMBL/GenBank/DDBJ whole genome shotgun (WGS) entry which is preliminary data.</text>
</comment>
<keyword evidence="2" id="KW-1003">Cell membrane</keyword>
<reference evidence="9 10" key="1">
    <citation type="submission" date="2017-05" db="EMBL/GenBank/DDBJ databases">
        <title>Biotechnological potential of actinobacteria isolated from South African environments.</title>
        <authorList>
            <person name="Le Roes-Hill M."/>
            <person name="Prins A."/>
            <person name="Durrell K.A."/>
        </authorList>
    </citation>
    <scope>NUCLEOTIDE SEQUENCE [LARGE SCALE GENOMIC DNA]</scope>
    <source>
        <strain evidence="9">BS2</strain>
    </source>
</reference>
<evidence type="ECO:0000259" key="8">
    <source>
        <dbReference type="Pfam" id="PF13396"/>
    </source>
</evidence>
<keyword evidence="3 7" id="KW-0812">Transmembrane</keyword>
<dbReference type="Proteomes" id="UP000194632">
    <property type="component" value="Unassembled WGS sequence"/>
</dbReference>
<dbReference type="InterPro" id="IPR027379">
    <property type="entry name" value="CLS_N"/>
</dbReference>
<evidence type="ECO:0000313" key="10">
    <source>
        <dbReference type="Proteomes" id="UP000194632"/>
    </source>
</evidence>
<evidence type="ECO:0000256" key="4">
    <source>
        <dbReference type="ARBA" id="ARBA00022989"/>
    </source>
</evidence>
<keyword evidence="10" id="KW-1185">Reference proteome</keyword>
<feature type="domain" description="Cardiolipin synthase N-terminal" evidence="8">
    <location>
        <begin position="11"/>
        <end position="55"/>
    </location>
</feature>
<sequence>MPYLGLIYLVVLVAALIDIITTDDAAVRGLPKFGWVLLVVMIPLVGALLWLAIGRPAADELPRRQHSGAASEFPEYDRPGRYIPADPEADRQFLQQLRDRAEQQRQAVREQRRATDRPDDIGRPSPG</sequence>
<protein>
    <recommendedName>
        <fullName evidence="8">Cardiolipin synthase N-terminal domain-containing protein</fullName>
    </recommendedName>
</protein>
<keyword evidence="4 7" id="KW-1133">Transmembrane helix</keyword>
<evidence type="ECO:0000256" key="7">
    <source>
        <dbReference type="SAM" id="Phobius"/>
    </source>
</evidence>
<keyword evidence="5 7" id="KW-0472">Membrane</keyword>
<dbReference type="STRING" id="417102.CA982_01090"/>
<evidence type="ECO:0000256" key="1">
    <source>
        <dbReference type="ARBA" id="ARBA00004651"/>
    </source>
</evidence>
<evidence type="ECO:0000256" key="6">
    <source>
        <dbReference type="SAM" id="MobiDB-lite"/>
    </source>
</evidence>